<name>A0AAD9UVB2_ACRCE</name>
<feature type="signal peptide" evidence="6">
    <location>
        <begin position="1"/>
        <end position="22"/>
    </location>
</feature>
<dbReference type="Proteomes" id="UP001249851">
    <property type="component" value="Unassembled WGS sequence"/>
</dbReference>
<dbReference type="Pfam" id="PF03227">
    <property type="entry name" value="GILT"/>
    <property type="match status" value="1"/>
</dbReference>
<organism evidence="7 8">
    <name type="scientific">Acropora cervicornis</name>
    <name type="common">Staghorn coral</name>
    <dbReference type="NCBI Taxonomy" id="6130"/>
    <lineage>
        <taxon>Eukaryota</taxon>
        <taxon>Metazoa</taxon>
        <taxon>Cnidaria</taxon>
        <taxon>Anthozoa</taxon>
        <taxon>Hexacorallia</taxon>
        <taxon>Scleractinia</taxon>
        <taxon>Astrocoeniina</taxon>
        <taxon>Acroporidae</taxon>
        <taxon>Acropora</taxon>
    </lineage>
</organism>
<comment type="caution">
    <text evidence="7">The sequence shown here is derived from an EMBL/GenBank/DDBJ whole genome shotgun (WGS) entry which is preliminary data.</text>
</comment>
<evidence type="ECO:0000256" key="2">
    <source>
        <dbReference type="ARBA" id="ARBA00005679"/>
    </source>
</evidence>
<evidence type="ECO:0000313" key="8">
    <source>
        <dbReference type="Proteomes" id="UP001249851"/>
    </source>
</evidence>
<evidence type="ECO:0000313" key="7">
    <source>
        <dbReference type="EMBL" id="KAK2550997.1"/>
    </source>
</evidence>
<dbReference type="PANTHER" id="PTHR13234">
    <property type="entry name" value="GAMMA-INTERFERON INDUCIBLE LYSOSOMAL THIOL REDUCTASE GILT"/>
    <property type="match status" value="1"/>
</dbReference>
<evidence type="ECO:0000256" key="6">
    <source>
        <dbReference type="SAM" id="SignalP"/>
    </source>
</evidence>
<keyword evidence="3" id="KW-0964">Secreted</keyword>
<keyword evidence="8" id="KW-1185">Reference proteome</keyword>
<dbReference type="InterPro" id="IPR004911">
    <property type="entry name" value="Interferon-induced_GILT"/>
</dbReference>
<comment type="subcellular location">
    <subcellularLocation>
        <location evidence="1">Secreted</location>
    </subcellularLocation>
</comment>
<protein>
    <submittedName>
        <fullName evidence="7">Gamma-interferon-inducible lysosomal thiol reductase</fullName>
    </submittedName>
</protein>
<reference evidence="7" key="1">
    <citation type="journal article" date="2023" name="G3 (Bethesda)">
        <title>Whole genome assembly and annotation of the endangered Caribbean coral Acropora cervicornis.</title>
        <authorList>
            <person name="Selwyn J.D."/>
            <person name="Vollmer S.V."/>
        </authorList>
    </citation>
    <scope>NUCLEOTIDE SEQUENCE</scope>
    <source>
        <strain evidence="7">K2</strain>
    </source>
</reference>
<evidence type="ECO:0000256" key="1">
    <source>
        <dbReference type="ARBA" id="ARBA00004613"/>
    </source>
</evidence>
<dbReference type="GO" id="GO:0016671">
    <property type="term" value="F:oxidoreductase activity, acting on a sulfur group of donors, disulfide as acceptor"/>
    <property type="evidence" value="ECO:0007669"/>
    <property type="project" value="InterPro"/>
</dbReference>
<proteinExistence type="inferred from homology"/>
<keyword evidence="4 6" id="KW-0732">Signal</keyword>
<evidence type="ECO:0000256" key="3">
    <source>
        <dbReference type="ARBA" id="ARBA00022525"/>
    </source>
</evidence>
<comment type="similarity">
    <text evidence="2">Belongs to the GILT family.</text>
</comment>
<reference evidence="7" key="2">
    <citation type="journal article" date="2023" name="Science">
        <title>Genomic signatures of disease resistance in endangered staghorn corals.</title>
        <authorList>
            <person name="Vollmer S.V."/>
            <person name="Selwyn J.D."/>
            <person name="Despard B.A."/>
            <person name="Roesel C.L."/>
        </authorList>
    </citation>
    <scope>NUCLEOTIDE SEQUENCE</scope>
    <source>
        <strain evidence="7">K2</strain>
    </source>
</reference>
<evidence type="ECO:0000256" key="5">
    <source>
        <dbReference type="ARBA" id="ARBA00023180"/>
    </source>
</evidence>
<dbReference type="GO" id="GO:0005576">
    <property type="term" value="C:extracellular region"/>
    <property type="evidence" value="ECO:0007669"/>
    <property type="project" value="UniProtKB-SubCell"/>
</dbReference>
<accession>A0AAD9UVB2</accession>
<dbReference type="PANTHER" id="PTHR13234:SF8">
    <property type="entry name" value="GAMMA-INTERFERON-INDUCIBLE LYSOSOMAL THIOL REDUCTASE"/>
    <property type="match status" value="1"/>
</dbReference>
<gene>
    <name evidence="7" type="ORF">P5673_028216</name>
</gene>
<dbReference type="AlphaFoldDB" id="A0AAD9UVB2"/>
<keyword evidence="5" id="KW-0325">Glycoprotein</keyword>
<dbReference type="EMBL" id="JARQWQ010000103">
    <property type="protein sequence ID" value="KAK2550997.1"/>
    <property type="molecule type" value="Genomic_DNA"/>
</dbReference>
<feature type="chain" id="PRO_5041991002" evidence="6">
    <location>
        <begin position="23"/>
        <end position="232"/>
    </location>
</feature>
<evidence type="ECO:0000256" key="4">
    <source>
        <dbReference type="ARBA" id="ARBA00022729"/>
    </source>
</evidence>
<sequence length="232" mass="25790">MDSKQLRVFAALLVALPVLTVSAPVAAPKVQIALYYESYCGGCRDFIMNQFYPTFEKVGEIMDVTLVPYGNAEEYRSGSEWTYTCQHGPKECVGNLIETCAMSLLKNVSVYFPFIHCLEVNIESGDPVSIGRECAQRQGIDFSPIDKCQNGPEGNSLEHQMALKTNALEPPHYYVPWVTLNGKHTDDIQNKAMFSLLGLVCGTYQGKKPSACSEEVHSRSRCYKKASLNNLN</sequence>